<dbReference type="SUPFAM" id="SSF47336">
    <property type="entry name" value="ACP-like"/>
    <property type="match status" value="1"/>
</dbReference>
<comment type="subcellular location">
    <subcellularLocation>
        <location evidence="3">Cytoplasm</location>
    </subcellularLocation>
</comment>
<evidence type="ECO:0000259" key="4">
    <source>
        <dbReference type="PROSITE" id="PS50075"/>
    </source>
</evidence>
<dbReference type="PROSITE" id="PS50075">
    <property type="entry name" value="CARRIER"/>
    <property type="match status" value="1"/>
</dbReference>
<dbReference type="InterPro" id="IPR009081">
    <property type="entry name" value="PP-bd_ACP"/>
</dbReference>
<comment type="caution">
    <text evidence="5">The sequence shown here is derived from an EMBL/GenBank/DDBJ whole genome shotgun (WGS) entry which is preliminary data.</text>
</comment>
<feature type="modified residue" description="O-(pantetheine 4'-phosphoryl)serine" evidence="3">
    <location>
        <position position="42"/>
    </location>
</feature>
<dbReference type="Proteomes" id="UP000229641">
    <property type="component" value="Unassembled WGS sequence"/>
</dbReference>
<evidence type="ECO:0000256" key="3">
    <source>
        <dbReference type="HAMAP-Rule" id="MF_01217"/>
    </source>
</evidence>
<keyword evidence="3" id="KW-0963">Cytoplasm</keyword>
<dbReference type="Pfam" id="PF00550">
    <property type="entry name" value="PP-binding"/>
    <property type="match status" value="1"/>
</dbReference>
<keyword evidence="2 3" id="KW-0597">Phosphoprotein</keyword>
<gene>
    <name evidence="3" type="primary">acpP</name>
    <name evidence="5" type="ORF">COV72_07165</name>
</gene>
<keyword evidence="3" id="KW-0275">Fatty acid biosynthesis</keyword>
<accession>A0A2H0LWA7</accession>
<keyword evidence="3" id="KW-0276">Fatty acid metabolism</keyword>
<dbReference type="PANTHER" id="PTHR20863:SF76">
    <property type="entry name" value="CARRIER DOMAIN-CONTAINING PROTEIN"/>
    <property type="match status" value="1"/>
</dbReference>
<keyword evidence="1 3" id="KW-0596">Phosphopantetheine</keyword>
<dbReference type="GO" id="GO:0000035">
    <property type="term" value="F:acyl binding"/>
    <property type="evidence" value="ECO:0007669"/>
    <property type="project" value="TreeGrafter"/>
</dbReference>
<reference evidence="5 6" key="1">
    <citation type="submission" date="2017-09" db="EMBL/GenBank/DDBJ databases">
        <title>Depth-based differentiation of microbial function through sediment-hosted aquifers and enrichment of novel symbionts in the deep terrestrial subsurface.</title>
        <authorList>
            <person name="Probst A.J."/>
            <person name="Ladd B."/>
            <person name="Jarett J.K."/>
            <person name="Geller-Mcgrath D.E."/>
            <person name="Sieber C.M."/>
            <person name="Emerson J.B."/>
            <person name="Anantharaman K."/>
            <person name="Thomas B.C."/>
            <person name="Malmstrom R."/>
            <person name="Stieglmeier M."/>
            <person name="Klingl A."/>
            <person name="Woyke T."/>
            <person name="Ryan C.M."/>
            <person name="Banfield J.F."/>
        </authorList>
    </citation>
    <scope>NUCLEOTIDE SEQUENCE [LARGE SCALE GENOMIC DNA]</scope>
    <source>
        <strain evidence="5">CG11_big_fil_rev_8_21_14_0_20_42_13</strain>
    </source>
</reference>
<dbReference type="GO" id="GO:0000036">
    <property type="term" value="F:acyl carrier activity"/>
    <property type="evidence" value="ECO:0007669"/>
    <property type="project" value="UniProtKB-UniRule"/>
</dbReference>
<evidence type="ECO:0000256" key="1">
    <source>
        <dbReference type="ARBA" id="ARBA00022450"/>
    </source>
</evidence>
<evidence type="ECO:0000256" key="2">
    <source>
        <dbReference type="ARBA" id="ARBA00022553"/>
    </source>
</evidence>
<comment type="similarity">
    <text evidence="3">Belongs to the acyl carrier protein (ACP) family.</text>
</comment>
<proteinExistence type="inferred from homology"/>
<dbReference type="UniPathway" id="UPA00094"/>
<name>A0A2H0LWA7_9BACT</name>
<dbReference type="NCBIfam" id="NF002148">
    <property type="entry name" value="PRK00982.1-2"/>
    <property type="match status" value="1"/>
</dbReference>
<feature type="domain" description="Carrier" evidence="4">
    <location>
        <begin position="7"/>
        <end position="82"/>
    </location>
</feature>
<comment type="function">
    <text evidence="3">Carrier of the growing fatty acid chain in fatty acid biosynthesis.</text>
</comment>
<dbReference type="InterPro" id="IPR003231">
    <property type="entry name" value="ACP"/>
</dbReference>
<evidence type="ECO:0000313" key="6">
    <source>
        <dbReference type="Proteomes" id="UP000229641"/>
    </source>
</evidence>
<dbReference type="GO" id="GO:0005737">
    <property type="term" value="C:cytoplasm"/>
    <property type="evidence" value="ECO:0007669"/>
    <property type="project" value="UniProtKB-SubCell"/>
</dbReference>
<dbReference type="HAMAP" id="MF_01217">
    <property type="entry name" value="Acyl_carrier"/>
    <property type="match status" value="1"/>
</dbReference>
<dbReference type="PANTHER" id="PTHR20863">
    <property type="entry name" value="ACYL CARRIER PROTEIN"/>
    <property type="match status" value="1"/>
</dbReference>
<dbReference type="InterPro" id="IPR036736">
    <property type="entry name" value="ACP-like_sf"/>
</dbReference>
<evidence type="ECO:0000313" key="5">
    <source>
        <dbReference type="EMBL" id="PIQ88700.1"/>
    </source>
</evidence>
<keyword evidence="3" id="KW-0443">Lipid metabolism</keyword>
<comment type="PTM">
    <text evidence="3">4'-phosphopantetheine is transferred from CoA to a specific serine of apo-ACP by AcpS. This modification is essential for activity because fatty acids are bound in thioester linkage to the sulfhydryl of the prosthetic group.</text>
</comment>
<dbReference type="Gene3D" id="1.10.1200.10">
    <property type="entry name" value="ACP-like"/>
    <property type="match status" value="1"/>
</dbReference>
<dbReference type="NCBIfam" id="NF002150">
    <property type="entry name" value="PRK00982.1-4"/>
    <property type="match status" value="1"/>
</dbReference>
<dbReference type="EMBL" id="PCWA01000092">
    <property type="protein sequence ID" value="PIQ88700.1"/>
    <property type="molecule type" value="Genomic_DNA"/>
</dbReference>
<protein>
    <recommendedName>
        <fullName evidence="3">Acyl carrier protein</fullName>
        <shortName evidence="3">ACP</shortName>
    </recommendedName>
</protein>
<keyword evidence="3" id="KW-0444">Lipid biosynthesis</keyword>
<organism evidence="5 6">
    <name type="scientific">Candidatus Ghiorseimicrobium undicola</name>
    <dbReference type="NCBI Taxonomy" id="1974746"/>
    <lineage>
        <taxon>Bacteria</taxon>
        <taxon>Pseudomonadati</taxon>
        <taxon>Candidatus Omnitrophota</taxon>
        <taxon>Candidatus Ghiorseimicrobium</taxon>
    </lineage>
</organism>
<sequence length="85" mass="9797">MNKKNRTVVEGKISEIISERLDIKKEDIKPESKLREDLGIDSFGLVELSFEVKDKFGLELKDQDFKSITTVNDVVDYIFNNMKGD</sequence>
<comment type="pathway">
    <text evidence="3">Lipid metabolism; fatty acid biosynthesis.</text>
</comment>
<dbReference type="AlphaFoldDB" id="A0A2H0LWA7"/>